<keyword evidence="12 17" id="KW-0573">Peptidoglycan synthesis</keyword>
<keyword evidence="9 17" id="KW-0547">Nucleotide-binding</keyword>
<dbReference type="OrthoDB" id="9809796at2"/>
<dbReference type="Proteomes" id="UP000051568">
    <property type="component" value="Unassembled WGS sequence"/>
</dbReference>
<evidence type="ECO:0000256" key="10">
    <source>
        <dbReference type="ARBA" id="ARBA00022840"/>
    </source>
</evidence>
<evidence type="ECO:0000256" key="3">
    <source>
        <dbReference type="ARBA" id="ARBA00004752"/>
    </source>
</evidence>
<dbReference type="AlphaFoldDB" id="A0A0R2IK19"/>
<dbReference type="UniPathway" id="UPA00219"/>
<dbReference type="GO" id="GO:0009252">
    <property type="term" value="P:peptidoglycan biosynthetic process"/>
    <property type="evidence" value="ECO:0007669"/>
    <property type="project" value="UniProtKB-UniRule"/>
</dbReference>
<dbReference type="Gene3D" id="3.40.1190.10">
    <property type="entry name" value="Mur-like, catalytic domain"/>
    <property type="match status" value="1"/>
</dbReference>
<evidence type="ECO:0000256" key="1">
    <source>
        <dbReference type="ARBA" id="ARBA00002734"/>
    </source>
</evidence>
<evidence type="ECO:0000256" key="18">
    <source>
        <dbReference type="RuleBase" id="RU003664"/>
    </source>
</evidence>
<dbReference type="Gene3D" id="3.40.50.720">
    <property type="entry name" value="NAD(P)-binding Rossmann-like Domain"/>
    <property type="match status" value="1"/>
</dbReference>
<dbReference type="PATRIC" id="fig|319652.3.peg.387"/>
<evidence type="ECO:0000259" key="19">
    <source>
        <dbReference type="Pfam" id="PF02875"/>
    </source>
</evidence>
<evidence type="ECO:0000313" key="21">
    <source>
        <dbReference type="EMBL" id="KRN65329.1"/>
    </source>
</evidence>
<dbReference type="GO" id="GO:0005737">
    <property type="term" value="C:cytoplasm"/>
    <property type="evidence" value="ECO:0007669"/>
    <property type="project" value="UniProtKB-SubCell"/>
</dbReference>
<dbReference type="STRING" id="319652.IV80_GL000384"/>
<name>A0A0R2IK19_9LACO</name>
<dbReference type="GO" id="GO:0008764">
    <property type="term" value="F:UDP-N-acetylmuramoylalanine-D-glutamate ligase activity"/>
    <property type="evidence" value="ECO:0007669"/>
    <property type="project" value="UniProtKB-UniRule"/>
</dbReference>
<dbReference type="SUPFAM" id="SSF53244">
    <property type="entry name" value="MurD-like peptide ligases, peptide-binding domain"/>
    <property type="match status" value="1"/>
</dbReference>
<keyword evidence="22" id="KW-1185">Reference proteome</keyword>
<keyword evidence="17 18" id="KW-0131">Cell cycle</keyword>
<dbReference type="GO" id="GO:0071555">
    <property type="term" value="P:cell wall organization"/>
    <property type="evidence" value="ECO:0007669"/>
    <property type="project" value="UniProtKB-KW"/>
</dbReference>
<dbReference type="InterPro" id="IPR036565">
    <property type="entry name" value="Mur-like_cat_sf"/>
</dbReference>
<comment type="catalytic activity">
    <reaction evidence="16 17 18">
        <text>UDP-N-acetyl-alpha-D-muramoyl-L-alanine + D-glutamate + ATP = UDP-N-acetyl-alpha-D-muramoyl-L-alanyl-D-glutamate + ADP + phosphate + H(+)</text>
        <dbReference type="Rhea" id="RHEA:16429"/>
        <dbReference type="ChEBI" id="CHEBI:15378"/>
        <dbReference type="ChEBI" id="CHEBI:29986"/>
        <dbReference type="ChEBI" id="CHEBI:30616"/>
        <dbReference type="ChEBI" id="CHEBI:43474"/>
        <dbReference type="ChEBI" id="CHEBI:83898"/>
        <dbReference type="ChEBI" id="CHEBI:83900"/>
        <dbReference type="ChEBI" id="CHEBI:456216"/>
        <dbReference type="EC" id="6.3.2.9"/>
    </reaction>
</comment>
<dbReference type="EC" id="6.3.2.9" evidence="5 17"/>
<comment type="caution">
    <text evidence="21">The sequence shown here is derived from an EMBL/GenBank/DDBJ whole genome shotgun (WGS) entry which is preliminary data.</text>
</comment>
<dbReference type="RefSeq" id="WP_057752244.1">
    <property type="nucleotide sequence ID" value="NZ_BJVH01000010.1"/>
</dbReference>
<dbReference type="InterPro" id="IPR013221">
    <property type="entry name" value="Mur_ligase_cen"/>
</dbReference>
<dbReference type="Pfam" id="PF21799">
    <property type="entry name" value="MurD-like_N"/>
    <property type="match status" value="1"/>
</dbReference>
<feature type="domain" description="Mur ligase C-terminal" evidence="19">
    <location>
        <begin position="315"/>
        <end position="428"/>
    </location>
</feature>
<evidence type="ECO:0000256" key="16">
    <source>
        <dbReference type="ARBA" id="ARBA00047632"/>
    </source>
</evidence>
<dbReference type="InterPro" id="IPR005762">
    <property type="entry name" value="MurD"/>
</dbReference>
<organism evidence="21 22">
    <name type="scientific">Pediococcus cellicola</name>
    <dbReference type="NCBI Taxonomy" id="319652"/>
    <lineage>
        <taxon>Bacteria</taxon>
        <taxon>Bacillati</taxon>
        <taxon>Bacillota</taxon>
        <taxon>Bacilli</taxon>
        <taxon>Lactobacillales</taxon>
        <taxon>Lactobacillaceae</taxon>
        <taxon>Pediococcus</taxon>
    </lineage>
</organism>
<evidence type="ECO:0000256" key="12">
    <source>
        <dbReference type="ARBA" id="ARBA00022984"/>
    </source>
</evidence>
<comment type="function">
    <text evidence="1 17 18">Cell wall formation. Catalyzes the addition of glutamate to the nucleotide precursor UDP-N-acetylmuramoyl-L-alanine (UMA).</text>
</comment>
<evidence type="ECO:0000256" key="9">
    <source>
        <dbReference type="ARBA" id="ARBA00022741"/>
    </source>
</evidence>
<keyword evidence="13 17" id="KW-0961">Cell wall biogenesis/degradation</keyword>
<dbReference type="HAMAP" id="MF_00639">
    <property type="entry name" value="MurD"/>
    <property type="match status" value="1"/>
</dbReference>
<evidence type="ECO:0000259" key="20">
    <source>
        <dbReference type="Pfam" id="PF08245"/>
    </source>
</evidence>
<dbReference type="InterPro" id="IPR004101">
    <property type="entry name" value="Mur_ligase_C"/>
</dbReference>
<evidence type="ECO:0000256" key="8">
    <source>
        <dbReference type="ARBA" id="ARBA00022598"/>
    </source>
</evidence>
<evidence type="ECO:0000256" key="15">
    <source>
        <dbReference type="ARBA" id="ARBA00032324"/>
    </source>
</evidence>
<feature type="domain" description="Mur ligase central" evidence="20">
    <location>
        <begin position="117"/>
        <end position="293"/>
    </location>
</feature>
<comment type="pathway">
    <text evidence="3 17 18">Cell wall biogenesis; peptidoglycan biosynthesis.</text>
</comment>
<gene>
    <name evidence="17" type="primary">murD</name>
    <name evidence="21" type="ORF">IV80_GL000384</name>
</gene>
<comment type="subcellular location">
    <subcellularLocation>
        <location evidence="2 17 18">Cytoplasm</location>
    </subcellularLocation>
</comment>
<evidence type="ECO:0000256" key="4">
    <source>
        <dbReference type="ARBA" id="ARBA00010416"/>
    </source>
</evidence>
<evidence type="ECO:0000256" key="5">
    <source>
        <dbReference type="ARBA" id="ARBA00012212"/>
    </source>
</evidence>
<dbReference type="PANTHER" id="PTHR43692:SF1">
    <property type="entry name" value="UDP-N-ACETYLMURAMOYLALANINE--D-GLUTAMATE LIGASE"/>
    <property type="match status" value="1"/>
</dbReference>
<dbReference type="PANTHER" id="PTHR43692">
    <property type="entry name" value="UDP-N-ACETYLMURAMOYLALANINE--D-GLUTAMATE LIGASE"/>
    <property type="match status" value="1"/>
</dbReference>
<evidence type="ECO:0000256" key="11">
    <source>
        <dbReference type="ARBA" id="ARBA00022960"/>
    </source>
</evidence>
<dbReference type="Gene3D" id="3.90.190.20">
    <property type="entry name" value="Mur ligase, C-terminal domain"/>
    <property type="match status" value="1"/>
</dbReference>
<reference evidence="21 22" key="1">
    <citation type="journal article" date="2015" name="Genome Announc.">
        <title>Expanding the biotechnology potential of lactobacilli through comparative genomics of 213 strains and associated genera.</title>
        <authorList>
            <person name="Sun Z."/>
            <person name="Harris H.M."/>
            <person name="McCann A."/>
            <person name="Guo C."/>
            <person name="Argimon S."/>
            <person name="Zhang W."/>
            <person name="Yang X."/>
            <person name="Jeffery I.B."/>
            <person name="Cooney J.C."/>
            <person name="Kagawa T.F."/>
            <person name="Liu W."/>
            <person name="Song Y."/>
            <person name="Salvetti E."/>
            <person name="Wrobel A."/>
            <person name="Rasinkangas P."/>
            <person name="Parkhill J."/>
            <person name="Rea M.C."/>
            <person name="O'Sullivan O."/>
            <person name="Ritari J."/>
            <person name="Douillard F.P."/>
            <person name="Paul Ross R."/>
            <person name="Yang R."/>
            <person name="Briner A.E."/>
            <person name="Felis G.E."/>
            <person name="de Vos W.M."/>
            <person name="Barrangou R."/>
            <person name="Klaenhammer T.R."/>
            <person name="Caufield P.W."/>
            <person name="Cui Y."/>
            <person name="Zhang H."/>
            <person name="O'Toole P.W."/>
        </authorList>
    </citation>
    <scope>NUCLEOTIDE SEQUENCE [LARGE SCALE GENOMIC DNA]</scope>
    <source>
        <strain evidence="21 22">DSM 17757</strain>
    </source>
</reference>
<accession>A0A0R2IK19</accession>
<protein>
    <recommendedName>
        <fullName evidence="6 17">UDP-N-acetylmuramoylalanine--D-glutamate ligase</fullName>
        <ecNumber evidence="5 17">6.3.2.9</ecNumber>
    </recommendedName>
    <alternativeName>
        <fullName evidence="15 17">D-glutamic acid-adding enzyme</fullName>
    </alternativeName>
    <alternativeName>
        <fullName evidence="14 17">UDP-N-acetylmuramoyl-L-alanyl-D-glutamate synthetase</fullName>
    </alternativeName>
</protein>
<sequence length="458" mass="49890">MKDITNYQDKKILVLGLAKSGVSAAKLLQKLGALVTVNDAKPFDENPDAQALLEDGIKVVTGGHPLTLLDEGFALIVKNPGIPYTNPIIKGALSKKIPVISEPELAYQVLSGELIGITGSNGKTTTTTLIQLMLDKNSGAGHAYLAGNIGIPATTVVQKVQDDDVMVTELSSFMLASISTLRPHIAVITNIFSNHLDWHGSRENYVRDKMHITKNQTAQDYLVINWDNEEWQKLSQQTNAQVIPFSRKGLSTNGAYQQGDFLYFKGEKIIAVDDIKVPGVQNVENALAAIAVAKISGTPNEAIVSVLKTFGGVKHRVQYVTTFEQRDFYNDSKATDIEATQVALRSFKRPVVLIAGGLDRGYTFERLVPDFKAHVKAIILVGQTSQLLADAAKTAGVPVIKFADKIKDAVPMAYQQSTENDIVLLSPANASWDQYPNFEIRGDEFITAVNNLQQGKKA</sequence>
<proteinExistence type="inferred from homology"/>
<keyword evidence="17 18" id="KW-0132">Cell division</keyword>
<feature type="binding site" evidence="17">
    <location>
        <begin position="119"/>
        <end position="125"/>
    </location>
    <ligand>
        <name>ATP</name>
        <dbReference type="ChEBI" id="CHEBI:30616"/>
    </ligand>
</feature>
<evidence type="ECO:0000256" key="6">
    <source>
        <dbReference type="ARBA" id="ARBA00015655"/>
    </source>
</evidence>
<evidence type="ECO:0000256" key="13">
    <source>
        <dbReference type="ARBA" id="ARBA00023316"/>
    </source>
</evidence>
<dbReference type="Pfam" id="PF08245">
    <property type="entry name" value="Mur_ligase_M"/>
    <property type="match status" value="1"/>
</dbReference>
<dbReference type="SUPFAM" id="SSF51984">
    <property type="entry name" value="MurCD N-terminal domain"/>
    <property type="match status" value="1"/>
</dbReference>
<dbReference type="Pfam" id="PF02875">
    <property type="entry name" value="Mur_ligase_C"/>
    <property type="match status" value="1"/>
</dbReference>
<keyword evidence="8 17" id="KW-0436">Ligase</keyword>
<dbReference type="GO" id="GO:0005524">
    <property type="term" value="F:ATP binding"/>
    <property type="evidence" value="ECO:0007669"/>
    <property type="project" value="UniProtKB-UniRule"/>
</dbReference>
<evidence type="ECO:0000313" key="22">
    <source>
        <dbReference type="Proteomes" id="UP000051568"/>
    </source>
</evidence>
<dbReference type="GO" id="GO:0051301">
    <property type="term" value="P:cell division"/>
    <property type="evidence" value="ECO:0007669"/>
    <property type="project" value="UniProtKB-KW"/>
</dbReference>
<dbReference type="SUPFAM" id="SSF53623">
    <property type="entry name" value="MurD-like peptide ligases, catalytic domain"/>
    <property type="match status" value="1"/>
</dbReference>
<evidence type="ECO:0000256" key="7">
    <source>
        <dbReference type="ARBA" id="ARBA00022490"/>
    </source>
</evidence>
<keyword evidence="7 17" id="KW-0963">Cytoplasm</keyword>
<evidence type="ECO:0000256" key="14">
    <source>
        <dbReference type="ARBA" id="ARBA00030398"/>
    </source>
</evidence>
<dbReference type="GO" id="GO:0008360">
    <property type="term" value="P:regulation of cell shape"/>
    <property type="evidence" value="ECO:0007669"/>
    <property type="project" value="UniProtKB-KW"/>
</dbReference>
<evidence type="ECO:0000256" key="17">
    <source>
        <dbReference type="HAMAP-Rule" id="MF_00639"/>
    </source>
</evidence>
<evidence type="ECO:0000256" key="2">
    <source>
        <dbReference type="ARBA" id="ARBA00004496"/>
    </source>
</evidence>
<dbReference type="InterPro" id="IPR036615">
    <property type="entry name" value="Mur_ligase_C_dom_sf"/>
</dbReference>
<keyword evidence="11 17" id="KW-0133">Cell shape</keyword>
<keyword evidence="10 17" id="KW-0067">ATP-binding</keyword>
<comment type="similarity">
    <text evidence="4 17">Belongs to the MurCDEF family.</text>
</comment>
<dbReference type="EMBL" id="JQBR01000010">
    <property type="protein sequence ID" value="KRN65329.1"/>
    <property type="molecule type" value="Genomic_DNA"/>
</dbReference>
<dbReference type="NCBIfam" id="TIGR01087">
    <property type="entry name" value="murD"/>
    <property type="match status" value="1"/>
</dbReference>